<evidence type="ECO:0000313" key="2">
    <source>
        <dbReference type="Proteomes" id="UP001152320"/>
    </source>
</evidence>
<organism evidence="1 2">
    <name type="scientific">Holothuria leucospilota</name>
    <name type="common">Black long sea cucumber</name>
    <name type="synonym">Mertensiothuria leucospilota</name>
    <dbReference type="NCBI Taxonomy" id="206669"/>
    <lineage>
        <taxon>Eukaryota</taxon>
        <taxon>Metazoa</taxon>
        <taxon>Echinodermata</taxon>
        <taxon>Eleutherozoa</taxon>
        <taxon>Echinozoa</taxon>
        <taxon>Holothuroidea</taxon>
        <taxon>Aspidochirotacea</taxon>
        <taxon>Aspidochirotida</taxon>
        <taxon>Holothuriidae</taxon>
        <taxon>Holothuria</taxon>
    </lineage>
</organism>
<proteinExistence type="predicted"/>
<dbReference type="EMBL" id="JAIZAY010000001">
    <property type="protein sequence ID" value="KAJ8049383.1"/>
    <property type="molecule type" value="Genomic_DNA"/>
</dbReference>
<gene>
    <name evidence="1" type="ORF">HOLleu_02110</name>
</gene>
<dbReference type="AlphaFoldDB" id="A0A9Q1CQ78"/>
<keyword evidence="2" id="KW-1185">Reference proteome</keyword>
<protein>
    <recommendedName>
        <fullName evidence="3">ZAD domain-containing protein</fullName>
    </recommendedName>
</protein>
<accession>A0A9Q1CQ78</accession>
<sequence length="245" mass="27334">MELQAIFTSEFLQILFQGDDSMASHLHALNSLCRLCGCRPNSRSQLIPNEKHGRDIHKFLGIDISHDDELIHARSICDLCRRKLDRSSNLARKQRKAKLPPTNITLLAFVPHASNSCSICRPVEWDEGHLQFCRDNGFHSCVSSQKQVVGVTVSDGSGVIIKRIVIGTSTFETYVLGKEVKLKHENPCDAIKELPTAEICVGNFEFQNVARQYKEEGLKGSRGQTVAIVEQLDMGNELSGLQTDM</sequence>
<evidence type="ECO:0008006" key="3">
    <source>
        <dbReference type="Google" id="ProtNLM"/>
    </source>
</evidence>
<evidence type="ECO:0000313" key="1">
    <source>
        <dbReference type="EMBL" id="KAJ8049383.1"/>
    </source>
</evidence>
<reference evidence="1" key="1">
    <citation type="submission" date="2021-10" db="EMBL/GenBank/DDBJ databases">
        <title>Tropical sea cucumber genome reveals ecological adaptation and Cuvierian tubules defense mechanism.</title>
        <authorList>
            <person name="Chen T."/>
        </authorList>
    </citation>
    <scope>NUCLEOTIDE SEQUENCE</scope>
    <source>
        <strain evidence="1">Nanhai2018</strain>
        <tissue evidence="1">Muscle</tissue>
    </source>
</reference>
<comment type="caution">
    <text evidence="1">The sequence shown here is derived from an EMBL/GenBank/DDBJ whole genome shotgun (WGS) entry which is preliminary data.</text>
</comment>
<name>A0A9Q1CQ78_HOLLE</name>
<dbReference type="Proteomes" id="UP001152320">
    <property type="component" value="Chromosome 1"/>
</dbReference>